<accession>A0A0G0Y6J6</accession>
<evidence type="ECO:0000313" key="2">
    <source>
        <dbReference type="Proteomes" id="UP000034493"/>
    </source>
</evidence>
<name>A0A0G0Y6J6_9BACT</name>
<dbReference type="EMBL" id="LCBC01000001">
    <property type="protein sequence ID" value="KKS05076.1"/>
    <property type="molecule type" value="Genomic_DNA"/>
</dbReference>
<dbReference type="AlphaFoldDB" id="A0A0G0Y6J6"/>
<organism evidence="1 2">
    <name type="scientific">Candidatus Curtissbacteria bacterium GW2011_GWA2_41_24</name>
    <dbReference type="NCBI Taxonomy" id="1618411"/>
    <lineage>
        <taxon>Bacteria</taxon>
        <taxon>Candidatus Curtissiibacteriota</taxon>
    </lineage>
</organism>
<reference evidence="1 2" key="1">
    <citation type="journal article" date="2015" name="Nature">
        <title>rRNA introns, odd ribosomes, and small enigmatic genomes across a large radiation of phyla.</title>
        <authorList>
            <person name="Brown C.T."/>
            <person name="Hug L.A."/>
            <person name="Thomas B.C."/>
            <person name="Sharon I."/>
            <person name="Castelle C.J."/>
            <person name="Singh A."/>
            <person name="Wilkins M.J."/>
            <person name="Williams K.H."/>
            <person name="Banfield J.F."/>
        </authorList>
    </citation>
    <scope>NUCLEOTIDE SEQUENCE [LARGE SCALE GENOMIC DNA]</scope>
</reference>
<comment type="caution">
    <text evidence="1">The sequence shown here is derived from an EMBL/GenBank/DDBJ whole genome shotgun (WGS) entry which is preliminary data.</text>
</comment>
<sequence>MKFSEELVNEAEQYLTKKTGEKPDKGLTEEFLMAIAELGKLLANYADGIQKES</sequence>
<gene>
    <name evidence="1" type="ORF">UU56_C0001G0043</name>
</gene>
<protein>
    <submittedName>
        <fullName evidence="1">Uncharacterized protein</fullName>
    </submittedName>
</protein>
<proteinExistence type="predicted"/>
<dbReference type="Proteomes" id="UP000034493">
    <property type="component" value="Unassembled WGS sequence"/>
</dbReference>
<evidence type="ECO:0000313" key="1">
    <source>
        <dbReference type="EMBL" id="KKS05076.1"/>
    </source>
</evidence>